<feature type="region of interest" description="Disordered" evidence="1">
    <location>
        <begin position="1"/>
        <end position="67"/>
    </location>
</feature>
<comment type="caution">
    <text evidence="2">The sequence shown here is derived from an EMBL/GenBank/DDBJ whole genome shotgun (WGS) entry which is preliminary data.</text>
</comment>
<dbReference type="EMBL" id="JOJR01000003">
    <property type="protein sequence ID" value="RCN53183.1"/>
    <property type="molecule type" value="Genomic_DNA"/>
</dbReference>
<evidence type="ECO:0000256" key="1">
    <source>
        <dbReference type="SAM" id="MobiDB-lite"/>
    </source>
</evidence>
<keyword evidence="3" id="KW-1185">Reference proteome</keyword>
<dbReference type="Proteomes" id="UP000252519">
    <property type="component" value="Unassembled WGS sequence"/>
</dbReference>
<proteinExistence type="predicted"/>
<organism evidence="2 3">
    <name type="scientific">Ancylostoma caninum</name>
    <name type="common">Dog hookworm</name>
    <dbReference type="NCBI Taxonomy" id="29170"/>
    <lineage>
        <taxon>Eukaryota</taxon>
        <taxon>Metazoa</taxon>
        <taxon>Ecdysozoa</taxon>
        <taxon>Nematoda</taxon>
        <taxon>Chromadorea</taxon>
        <taxon>Rhabditida</taxon>
        <taxon>Rhabditina</taxon>
        <taxon>Rhabditomorpha</taxon>
        <taxon>Strongyloidea</taxon>
        <taxon>Ancylostomatidae</taxon>
        <taxon>Ancylostomatinae</taxon>
        <taxon>Ancylostoma</taxon>
    </lineage>
</organism>
<name>A0A368H999_ANCCA</name>
<accession>A0A368H999</accession>
<reference evidence="2 3" key="1">
    <citation type="submission" date="2014-10" db="EMBL/GenBank/DDBJ databases">
        <title>Draft genome of the hookworm Ancylostoma caninum.</title>
        <authorList>
            <person name="Mitreva M."/>
        </authorList>
    </citation>
    <scope>NUCLEOTIDE SEQUENCE [LARGE SCALE GENOMIC DNA]</scope>
    <source>
        <strain evidence="2 3">Baltimore</strain>
    </source>
</reference>
<protein>
    <submittedName>
        <fullName evidence="2">Uncharacterized protein</fullName>
    </submittedName>
</protein>
<gene>
    <name evidence="2" type="ORF">ANCCAN_00737</name>
</gene>
<evidence type="ECO:0000313" key="2">
    <source>
        <dbReference type="EMBL" id="RCN53183.1"/>
    </source>
</evidence>
<evidence type="ECO:0000313" key="3">
    <source>
        <dbReference type="Proteomes" id="UP000252519"/>
    </source>
</evidence>
<dbReference type="OrthoDB" id="10604483at2759"/>
<sequence>MFQPFQKTPKKGSLETTPKTDQKASPEGGKSNEAQSAEPQTAAPLQPSDQPPENADDAGYEMVGKTI</sequence>
<dbReference type="AlphaFoldDB" id="A0A368H999"/>